<evidence type="ECO:0000313" key="2">
    <source>
        <dbReference type="Proteomes" id="UP001595693"/>
    </source>
</evidence>
<sequence>MTSAAHSQVFHPFGPQATIAIRLLIAVLKSESREMQEAGYREAMTIIAHMPEGDERSDMLDLYGAARMQTSWHSIIDSSEIGGTQNRFRENVSALLPGARIITPPAKDHRHQPDAWVEWNGVVSPVEVKRDFFDKAALEQLARYMRVFGCSHGIAVAPVLKVAIPQSVTFVTVK</sequence>
<proteinExistence type="predicted"/>
<comment type="caution">
    <text evidence="1">The sequence shown here is derived from an EMBL/GenBank/DDBJ whole genome shotgun (WGS) entry which is preliminary data.</text>
</comment>
<name>A0ABV8DAY7_9BURK</name>
<reference evidence="2" key="1">
    <citation type="journal article" date="2019" name="Int. J. Syst. Evol. Microbiol.">
        <title>The Global Catalogue of Microorganisms (GCM) 10K type strain sequencing project: providing services to taxonomists for standard genome sequencing and annotation.</title>
        <authorList>
            <consortium name="The Broad Institute Genomics Platform"/>
            <consortium name="The Broad Institute Genome Sequencing Center for Infectious Disease"/>
            <person name="Wu L."/>
            <person name="Ma J."/>
        </authorList>
    </citation>
    <scope>NUCLEOTIDE SEQUENCE [LARGE SCALE GENOMIC DNA]</scope>
    <source>
        <strain evidence="2">CCUG 2113</strain>
    </source>
</reference>
<evidence type="ECO:0000313" key="1">
    <source>
        <dbReference type="EMBL" id="MFC3935624.1"/>
    </source>
</evidence>
<gene>
    <name evidence="1" type="ORF">ACFOW3_13455</name>
</gene>
<protein>
    <recommendedName>
        <fullName evidence="3">Restriction endonuclease</fullName>
    </recommendedName>
</protein>
<accession>A0ABV8DAY7</accession>
<dbReference type="EMBL" id="JBHSAJ010000037">
    <property type="protein sequence ID" value="MFC3935624.1"/>
    <property type="molecule type" value="Genomic_DNA"/>
</dbReference>
<evidence type="ECO:0008006" key="3">
    <source>
        <dbReference type="Google" id="ProtNLM"/>
    </source>
</evidence>
<organism evidence="1 2">
    <name type="scientific">Acidovorax facilis</name>
    <dbReference type="NCBI Taxonomy" id="12917"/>
    <lineage>
        <taxon>Bacteria</taxon>
        <taxon>Pseudomonadati</taxon>
        <taxon>Pseudomonadota</taxon>
        <taxon>Betaproteobacteria</taxon>
        <taxon>Burkholderiales</taxon>
        <taxon>Comamonadaceae</taxon>
        <taxon>Acidovorax</taxon>
    </lineage>
</organism>
<dbReference type="Proteomes" id="UP001595693">
    <property type="component" value="Unassembled WGS sequence"/>
</dbReference>
<dbReference type="RefSeq" id="WP_252635536.1">
    <property type="nucleotide sequence ID" value="NZ_JAMXAX010000009.1"/>
</dbReference>
<keyword evidence="2" id="KW-1185">Reference proteome</keyword>